<proteinExistence type="predicted"/>
<keyword evidence="3" id="KW-0456">Lyase</keyword>
<dbReference type="SUPFAM" id="SSF69618">
    <property type="entry name" value="HemD-like"/>
    <property type="match status" value="1"/>
</dbReference>
<reference evidence="3 4" key="1">
    <citation type="submission" date="2019-03" db="EMBL/GenBank/DDBJ databases">
        <title>Bacillus niacini sp. nov. a Nicotinate-Metabolizing Mesophile Isolated from Soil.</title>
        <authorList>
            <person name="Zhang G."/>
        </authorList>
    </citation>
    <scope>NUCLEOTIDE SEQUENCE [LARGE SCALE GENOMIC DNA]</scope>
    <source>
        <strain evidence="3 4">WN066</strain>
    </source>
</reference>
<evidence type="ECO:0000313" key="5">
    <source>
        <dbReference type="Proteomes" id="UP001178888"/>
    </source>
</evidence>
<dbReference type="NCBIfam" id="NF004584">
    <property type="entry name" value="PRK05928.2-1"/>
    <property type="match status" value="1"/>
</dbReference>
<dbReference type="PANTHER" id="PTHR40082:SF1">
    <property type="entry name" value="BLR5956 PROTEIN"/>
    <property type="match status" value="1"/>
</dbReference>
<name>A0A4R5VWD3_9BACI</name>
<dbReference type="InterPro" id="IPR039793">
    <property type="entry name" value="UROS/Hem4"/>
</dbReference>
<sequence length="275" mass="30765">MEKDLMGKRIAITGSRKTEEISMLIKKQGGIPLVRSLQGTVLLSEKEVEPDLKRFVRDGADWVIFTTGMGTNTLYELAKKLDVENEFLQVIRLAKAASRGYKTLSALKELGVNPLAVDQDGTTRGLIQSLEGFDFFNKRVMVQLHGEQAPKLTKFLEDRGAIVTKLLPYKHIAPEAETITTICDELLTDKLDAVCFTTANQVRSLFDFAKRMGSVDGILKAFEFNTHAVAVGKVTQEALREEGIDRVITPENERMGAMVVELSRYYRTVNISNNY</sequence>
<dbReference type="EC" id="4.2.1.75" evidence="3"/>
<dbReference type="Proteomes" id="UP001178888">
    <property type="component" value="Unassembled WGS sequence"/>
</dbReference>
<evidence type="ECO:0000313" key="2">
    <source>
        <dbReference type="EMBL" id="MDQ6597184.1"/>
    </source>
</evidence>
<dbReference type="InterPro" id="IPR003754">
    <property type="entry name" value="4pyrrol_synth_uPrphyn_synth"/>
</dbReference>
<feature type="domain" description="Tetrapyrrole biosynthesis uroporphyrinogen III synthase" evidence="1">
    <location>
        <begin position="20"/>
        <end position="259"/>
    </location>
</feature>
<accession>A0A4R5VWD3</accession>
<reference evidence="2" key="2">
    <citation type="submission" date="2023-08" db="EMBL/GenBank/DDBJ databases">
        <title>Nitrogen cycling bacteria in agricultural field soils.</title>
        <authorList>
            <person name="Jang J."/>
        </authorList>
    </citation>
    <scope>NUCLEOTIDE SEQUENCE</scope>
    <source>
        <strain evidence="2">PS3-36</strain>
    </source>
</reference>
<dbReference type="RefSeq" id="WP_133333701.1">
    <property type="nucleotide sequence ID" value="NZ_JAVGVR010000001.1"/>
</dbReference>
<dbReference type="EMBL" id="SMYO01000003">
    <property type="protein sequence ID" value="TDK63367.1"/>
    <property type="molecule type" value="Genomic_DNA"/>
</dbReference>
<keyword evidence="5" id="KW-1185">Reference proteome</keyword>
<dbReference type="PANTHER" id="PTHR40082">
    <property type="entry name" value="BLR5956 PROTEIN"/>
    <property type="match status" value="1"/>
</dbReference>
<dbReference type="AlphaFoldDB" id="A0A4R5VWD3"/>
<dbReference type="EMBL" id="JAVGVR010000001">
    <property type="protein sequence ID" value="MDQ6597184.1"/>
    <property type="molecule type" value="Genomic_DNA"/>
</dbReference>
<evidence type="ECO:0000259" key="1">
    <source>
        <dbReference type="Pfam" id="PF02602"/>
    </source>
</evidence>
<dbReference type="GO" id="GO:0004852">
    <property type="term" value="F:uroporphyrinogen-III synthase activity"/>
    <property type="evidence" value="ECO:0007669"/>
    <property type="project" value="UniProtKB-EC"/>
</dbReference>
<dbReference type="CDD" id="cd06578">
    <property type="entry name" value="HemD"/>
    <property type="match status" value="1"/>
</dbReference>
<comment type="caution">
    <text evidence="3">The sequence shown here is derived from an EMBL/GenBank/DDBJ whole genome shotgun (WGS) entry which is preliminary data.</text>
</comment>
<organism evidence="3 4">
    <name type="scientific">Bacillus salipaludis</name>
    <dbReference type="NCBI Taxonomy" id="2547811"/>
    <lineage>
        <taxon>Bacteria</taxon>
        <taxon>Bacillati</taxon>
        <taxon>Bacillota</taxon>
        <taxon>Bacilli</taxon>
        <taxon>Bacillales</taxon>
        <taxon>Bacillaceae</taxon>
        <taxon>Bacillus</taxon>
    </lineage>
</organism>
<evidence type="ECO:0000313" key="3">
    <source>
        <dbReference type="EMBL" id="TDK63367.1"/>
    </source>
</evidence>
<evidence type="ECO:0000313" key="4">
    <source>
        <dbReference type="Proteomes" id="UP000295132"/>
    </source>
</evidence>
<gene>
    <name evidence="3" type="ORF">E2K98_07955</name>
    <name evidence="2" type="ORF">RCG21_12595</name>
</gene>
<dbReference type="Pfam" id="PF02602">
    <property type="entry name" value="HEM4"/>
    <property type="match status" value="1"/>
</dbReference>
<dbReference type="GO" id="GO:0006780">
    <property type="term" value="P:uroporphyrinogen III biosynthetic process"/>
    <property type="evidence" value="ECO:0007669"/>
    <property type="project" value="InterPro"/>
</dbReference>
<protein>
    <submittedName>
        <fullName evidence="3">Uroporphyrinogen-III synthase</fullName>
        <ecNumber evidence="3">4.2.1.75</ecNumber>
    </submittedName>
</protein>
<dbReference type="Gene3D" id="3.40.50.10090">
    <property type="match status" value="2"/>
</dbReference>
<dbReference type="InterPro" id="IPR036108">
    <property type="entry name" value="4pyrrol_syn_uPrphyn_synt_sf"/>
</dbReference>
<dbReference type="Proteomes" id="UP000295132">
    <property type="component" value="Unassembled WGS sequence"/>
</dbReference>